<evidence type="ECO:0000256" key="4">
    <source>
        <dbReference type="ARBA" id="ARBA00022798"/>
    </source>
</evidence>
<dbReference type="SUPFAM" id="SSF51695">
    <property type="entry name" value="PLC-like phosphodiesterases"/>
    <property type="match status" value="2"/>
</dbReference>
<keyword evidence="3 9" id="KW-0732">Signal</keyword>
<keyword evidence="12" id="KW-1185">Reference proteome</keyword>
<dbReference type="PANTHER" id="PTHR43620">
    <property type="entry name" value="GLYCEROPHOSPHORYL DIESTER PHOSPHODIESTERASE"/>
    <property type="match status" value="1"/>
</dbReference>
<dbReference type="FunFam" id="3.20.20.190:FF:000013">
    <property type="entry name" value="Glycerophosphodiester phosphodiesterase GDPDL3"/>
    <property type="match status" value="1"/>
</dbReference>
<reference evidence="11" key="1">
    <citation type="submission" date="2022-05" db="EMBL/GenBank/DDBJ databases">
        <title>The Musa troglodytarum L. genome provides insights into the mechanism of non-climacteric behaviour and enrichment of carotenoids.</title>
        <authorList>
            <person name="Wang J."/>
        </authorList>
    </citation>
    <scope>NUCLEOTIDE SEQUENCE</scope>
    <source>
        <tissue evidence="11">Leaf</tissue>
    </source>
</reference>
<keyword evidence="5" id="KW-0378">Hydrolase</keyword>
<proteinExistence type="inferred from homology"/>
<evidence type="ECO:0000256" key="3">
    <source>
        <dbReference type="ARBA" id="ARBA00022729"/>
    </source>
</evidence>
<evidence type="ECO:0000256" key="8">
    <source>
        <dbReference type="SAM" id="MobiDB-lite"/>
    </source>
</evidence>
<evidence type="ECO:0000313" key="12">
    <source>
        <dbReference type="Proteomes" id="UP001055439"/>
    </source>
</evidence>
<feature type="non-terminal residue" evidence="11">
    <location>
        <position position="755"/>
    </location>
</feature>
<feature type="domain" description="GP-PDE" evidence="10">
    <location>
        <begin position="41"/>
        <end position="341"/>
    </location>
</feature>
<organism evidence="11 12">
    <name type="scientific">Musa troglodytarum</name>
    <name type="common">fe'i banana</name>
    <dbReference type="NCBI Taxonomy" id="320322"/>
    <lineage>
        <taxon>Eukaryota</taxon>
        <taxon>Viridiplantae</taxon>
        <taxon>Streptophyta</taxon>
        <taxon>Embryophyta</taxon>
        <taxon>Tracheophyta</taxon>
        <taxon>Spermatophyta</taxon>
        <taxon>Magnoliopsida</taxon>
        <taxon>Liliopsida</taxon>
        <taxon>Zingiberales</taxon>
        <taxon>Musaceae</taxon>
        <taxon>Musa</taxon>
    </lineage>
</organism>
<dbReference type="GO" id="GO:0006629">
    <property type="term" value="P:lipid metabolic process"/>
    <property type="evidence" value="ECO:0007669"/>
    <property type="project" value="InterPro"/>
</dbReference>
<keyword evidence="6" id="KW-0325">Glycoprotein</keyword>
<gene>
    <name evidence="11" type="ORF">MUK42_00713</name>
</gene>
<dbReference type="AlphaFoldDB" id="A0A9E7FDM6"/>
<feature type="domain" description="GP-PDE" evidence="10">
    <location>
        <begin position="356"/>
        <end position="656"/>
    </location>
</feature>
<feature type="chain" id="PRO_5038878265" description="glycerophosphodiester phosphodiesterase" evidence="9">
    <location>
        <begin position="28"/>
        <end position="755"/>
    </location>
</feature>
<dbReference type="Proteomes" id="UP001055439">
    <property type="component" value="Chromosome 3"/>
</dbReference>
<dbReference type="Pfam" id="PF03009">
    <property type="entry name" value="GDPD"/>
    <property type="match status" value="1"/>
</dbReference>
<dbReference type="GO" id="GO:0008889">
    <property type="term" value="F:glycerophosphodiester phosphodiesterase activity"/>
    <property type="evidence" value="ECO:0007669"/>
    <property type="project" value="UniProtKB-EC"/>
</dbReference>
<accession>A0A9E7FDM6</accession>
<evidence type="ECO:0000256" key="6">
    <source>
        <dbReference type="ARBA" id="ARBA00023180"/>
    </source>
</evidence>
<dbReference type="GO" id="GO:0006071">
    <property type="term" value="P:glycerol metabolic process"/>
    <property type="evidence" value="ECO:0007669"/>
    <property type="project" value="UniProtKB-KW"/>
</dbReference>
<evidence type="ECO:0000256" key="7">
    <source>
        <dbReference type="ARBA" id="ARBA00047512"/>
    </source>
</evidence>
<dbReference type="EC" id="3.1.4.46" evidence="2"/>
<sequence>MGKRIHGGDVSSVLLAFLWLQLGLTTAQTSSAWRTLSGNSPAIIAKGGLSGLFPDSSSYAYQSVSVFSANDTTSWCDVRLTKDSVGVCLPDIKLDNCTDIQYIFGTGKKTYVVNGVNTSGWFSVDYNLSDLAPVTLTQAIYSRTDRFDSSRLVILSVDDVVTQVQPSSLWLNIQHDAFYSQHNLNMSKYVLSLTKRVTVNYLSSPELAFLRRIAPSFTNTKTKLIFRFLDKGIKEPSTNYTYRVLLKNLKLIGTFASGILVPKSYIWPVAPDNYLLPYSSIVTDAHKAGLEIYAADFANDNLLSYNYSYDPLAEYLFFIDNGLFSVDGVVTDFPITPSEAIGCFSRLNKSRVDGKPLIISHNGASGDYPDCTDLAYNEAVEDGADVIDCPVQVTQDGILMCMSSVDLIEVTTVTKSPYSSRLSVIPKLKRTAGIFTFNLTWNEIQKLKPIISQPFYQLYRLERNPRNKNSGNFTTLSDFLALANKKSVSGILISIENAVFMAEQLRIDVVDSVISALNDAGYHKTASEVMIQSTDSSVLVKFKQLTKHKLVYKIDEVVGDAIASSIKDIEAFADAVALRKESIYAVNNLFTTEETGLVPKLHAAGLDVYAYVLRNEFVSQPWDFLSDATVEINAYVAGAGVDGIITDFPGTASRYKRNSCQKLGSKKPNYMLPIPAGQLLGLMAPYLQPPALAPMPVLNATDVIEPPFPQVTPEGAEAPPPAAPPKAAPSSGQRRIASLFLALPPVTLSVVHLLL</sequence>
<evidence type="ECO:0000256" key="9">
    <source>
        <dbReference type="SAM" id="SignalP"/>
    </source>
</evidence>
<dbReference type="InterPro" id="IPR030395">
    <property type="entry name" value="GP_PDE_dom"/>
</dbReference>
<dbReference type="CDD" id="cd08604">
    <property type="entry name" value="GDPD_SHV3_repeat_2"/>
    <property type="match status" value="1"/>
</dbReference>
<evidence type="ECO:0000313" key="11">
    <source>
        <dbReference type="EMBL" id="URD91968.1"/>
    </source>
</evidence>
<feature type="signal peptide" evidence="9">
    <location>
        <begin position="1"/>
        <end position="27"/>
    </location>
</feature>
<dbReference type="PANTHER" id="PTHR43620:SF7">
    <property type="entry name" value="GLYCEROPHOSPHODIESTER PHOSPHODIESTERASE GDPD5-RELATED"/>
    <property type="match status" value="1"/>
</dbReference>
<dbReference type="CDD" id="cd08603">
    <property type="entry name" value="GDPD_SHV3_repeat_1"/>
    <property type="match status" value="1"/>
</dbReference>
<dbReference type="InterPro" id="IPR017946">
    <property type="entry name" value="PLC-like_Pdiesterase_TIM-brl"/>
</dbReference>
<keyword evidence="4" id="KW-0319">Glycerol metabolism</keyword>
<protein>
    <recommendedName>
        <fullName evidence="2">glycerophosphodiester phosphodiesterase</fullName>
        <ecNumber evidence="2">3.1.4.46</ecNumber>
    </recommendedName>
</protein>
<dbReference type="Gene3D" id="3.20.20.190">
    <property type="entry name" value="Phosphatidylinositol (PI) phosphodiesterase"/>
    <property type="match status" value="2"/>
</dbReference>
<feature type="compositionally biased region" description="Pro residues" evidence="8">
    <location>
        <begin position="718"/>
        <end position="727"/>
    </location>
</feature>
<dbReference type="EMBL" id="CP097505">
    <property type="protein sequence ID" value="URD91968.1"/>
    <property type="molecule type" value="Genomic_DNA"/>
</dbReference>
<evidence type="ECO:0000256" key="2">
    <source>
        <dbReference type="ARBA" id="ARBA00012247"/>
    </source>
</evidence>
<name>A0A9E7FDM6_9LILI</name>
<evidence type="ECO:0000256" key="5">
    <source>
        <dbReference type="ARBA" id="ARBA00022801"/>
    </source>
</evidence>
<comment type="catalytic activity">
    <reaction evidence="7">
        <text>a sn-glycero-3-phosphodiester + H2O = an alcohol + sn-glycerol 3-phosphate + H(+)</text>
        <dbReference type="Rhea" id="RHEA:12969"/>
        <dbReference type="ChEBI" id="CHEBI:15377"/>
        <dbReference type="ChEBI" id="CHEBI:15378"/>
        <dbReference type="ChEBI" id="CHEBI:30879"/>
        <dbReference type="ChEBI" id="CHEBI:57597"/>
        <dbReference type="ChEBI" id="CHEBI:83408"/>
        <dbReference type="EC" id="3.1.4.46"/>
    </reaction>
</comment>
<feature type="region of interest" description="Disordered" evidence="8">
    <location>
        <begin position="706"/>
        <end position="730"/>
    </location>
</feature>
<evidence type="ECO:0000256" key="1">
    <source>
        <dbReference type="ARBA" id="ARBA00007277"/>
    </source>
</evidence>
<evidence type="ECO:0000259" key="10">
    <source>
        <dbReference type="PROSITE" id="PS51704"/>
    </source>
</evidence>
<dbReference type="OrthoDB" id="1058301at2759"/>
<dbReference type="PROSITE" id="PS51704">
    <property type="entry name" value="GP_PDE"/>
    <property type="match status" value="2"/>
</dbReference>
<comment type="similarity">
    <text evidence="1">Belongs to the glycerophosphoryl diester phosphodiesterase family.</text>
</comment>
<dbReference type="FunFam" id="3.20.20.190:FF:000011">
    <property type="entry name" value="Glycerophosphodiester phosphodiesterase GDPDL3"/>
    <property type="match status" value="1"/>
</dbReference>